<organism evidence="16 17">
    <name type="scientific">Ogataea polymorpha</name>
    <dbReference type="NCBI Taxonomy" id="460523"/>
    <lineage>
        <taxon>Eukaryota</taxon>
        <taxon>Fungi</taxon>
        <taxon>Dikarya</taxon>
        <taxon>Ascomycota</taxon>
        <taxon>Saccharomycotina</taxon>
        <taxon>Pichiomycetes</taxon>
        <taxon>Pichiales</taxon>
        <taxon>Pichiaceae</taxon>
        <taxon>Ogataea</taxon>
    </lineage>
</organism>
<evidence type="ECO:0000256" key="1">
    <source>
        <dbReference type="ARBA" id="ARBA00004305"/>
    </source>
</evidence>
<dbReference type="Pfam" id="PF09334">
    <property type="entry name" value="tRNA-synt_1g"/>
    <property type="match status" value="1"/>
</dbReference>
<evidence type="ECO:0000259" key="15">
    <source>
        <dbReference type="Pfam" id="PF13603"/>
    </source>
</evidence>
<evidence type="ECO:0000256" key="3">
    <source>
        <dbReference type="ARBA" id="ARBA00013164"/>
    </source>
</evidence>
<dbReference type="EMBL" id="JAEUBD010001178">
    <property type="protein sequence ID" value="KAH3664891.1"/>
    <property type="molecule type" value="Genomic_DNA"/>
</dbReference>
<dbReference type="Pfam" id="PF08264">
    <property type="entry name" value="Anticodon_1"/>
    <property type="match status" value="1"/>
</dbReference>
<dbReference type="GO" id="GO:0032543">
    <property type="term" value="P:mitochondrial translation"/>
    <property type="evidence" value="ECO:0007669"/>
    <property type="project" value="TreeGrafter"/>
</dbReference>
<evidence type="ECO:0000313" key="16">
    <source>
        <dbReference type="EMBL" id="KAH3664891.1"/>
    </source>
</evidence>
<evidence type="ECO:0000256" key="10">
    <source>
        <dbReference type="ARBA" id="ARBA00047469"/>
    </source>
</evidence>
<dbReference type="PANTHER" id="PTHR43740:SF2">
    <property type="entry name" value="LEUCINE--TRNA LIGASE, MITOCHONDRIAL"/>
    <property type="match status" value="1"/>
</dbReference>
<dbReference type="GO" id="GO:0005524">
    <property type="term" value="F:ATP binding"/>
    <property type="evidence" value="ECO:0007669"/>
    <property type="project" value="UniProtKB-KW"/>
</dbReference>
<dbReference type="GO" id="GO:0006429">
    <property type="term" value="P:leucyl-tRNA aminoacylation"/>
    <property type="evidence" value="ECO:0007669"/>
    <property type="project" value="InterPro"/>
</dbReference>
<comment type="subcellular location">
    <subcellularLocation>
        <location evidence="1">Mitochondrion matrix</location>
    </subcellularLocation>
</comment>
<evidence type="ECO:0000256" key="11">
    <source>
        <dbReference type="RuleBase" id="RU363035"/>
    </source>
</evidence>
<dbReference type="EC" id="6.1.1.4" evidence="3"/>
<dbReference type="SUPFAM" id="SSF50677">
    <property type="entry name" value="ValRS/IleRS/LeuRS editing domain"/>
    <property type="match status" value="1"/>
</dbReference>
<evidence type="ECO:0000256" key="5">
    <source>
        <dbReference type="ARBA" id="ARBA00022741"/>
    </source>
</evidence>
<dbReference type="Pfam" id="PF13603">
    <property type="entry name" value="tRNA-synt_1_2"/>
    <property type="match status" value="1"/>
</dbReference>
<protein>
    <recommendedName>
        <fullName evidence="3">leucine--tRNA ligase</fullName>
        <ecNumber evidence="3">6.1.1.4</ecNumber>
    </recommendedName>
    <alternativeName>
        <fullName evidence="9">Leucyl-tRNA synthetase</fullName>
    </alternativeName>
</protein>
<comment type="similarity">
    <text evidence="2 11">Belongs to the class-I aminoacyl-tRNA synthetase family.</text>
</comment>
<keyword evidence="8 11" id="KW-0030">Aminoacyl-tRNA synthetase</keyword>
<dbReference type="Proteomes" id="UP000788993">
    <property type="component" value="Unassembled WGS sequence"/>
</dbReference>
<dbReference type="AlphaFoldDB" id="A0A9P8T3N0"/>
<evidence type="ECO:0000256" key="7">
    <source>
        <dbReference type="ARBA" id="ARBA00022917"/>
    </source>
</evidence>
<comment type="caution">
    <text evidence="16">The sequence shown here is derived from an EMBL/GenBank/DDBJ whole genome shotgun (WGS) entry which is preliminary data.</text>
</comment>
<dbReference type="Gene3D" id="1.10.730.10">
    <property type="entry name" value="Isoleucyl-tRNA Synthetase, Domain 1"/>
    <property type="match status" value="1"/>
</dbReference>
<dbReference type="InterPro" id="IPR001412">
    <property type="entry name" value="aa-tRNA-synth_I_CS"/>
</dbReference>
<dbReference type="InterPro" id="IPR009080">
    <property type="entry name" value="tRNAsynth_Ia_anticodon-bd"/>
</dbReference>
<dbReference type="SUPFAM" id="SSF47323">
    <property type="entry name" value="Anticodon-binding domain of a subclass of class I aminoacyl-tRNA synthetases"/>
    <property type="match status" value="1"/>
</dbReference>
<evidence type="ECO:0000313" key="17">
    <source>
        <dbReference type="Proteomes" id="UP000788993"/>
    </source>
</evidence>
<evidence type="ECO:0000259" key="14">
    <source>
        <dbReference type="Pfam" id="PF09334"/>
    </source>
</evidence>
<dbReference type="InterPro" id="IPR025709">
    <property type="entry name" value="Leu_tRNA-synth_edit"/>
</dbReference>
<dbReference type="Pfam" id="PF00133">
    <property type="entry name" value="tRNA-synt_1"/>
    <property type="match status" value="1"/>
</dbReference>
<keyword evidence="6 11" id="KW-0067">ATP-binding</keyword>
<keyword evidence="17" id="KW-1185">Reference proteome</keyword>
<dbReference type="PROSITE" id="PS00178">
    <property type="entry name" value="AA_TRNA_LIGASE_I"/>
    <property type="match status" value="1"/>
</dbReference>
<dbReference type="PANTHER" id="PTHR43740">
    <property type="entry name" value="LEUCYL-TRNA SYNTHETASE"/>
    <property type="match status" value="1"/>
</dbReference>
<dbReference type="GO" id="GO:0005759">
    <property type="term" value="C:mitochondrial matrix"/>
    <property type="evidence" value="ECO:0007669"/>
    <property type="project" value="UniProtKB-SubCell"/>
</dbReference>
<dbReference type="InterPro" id="IPR013155">
    <property type="entry name" value="M/V/L/I-tRNA-synth_anticd-bd"/>
</dbReference>
<dbReference type="GO" id="GO:0004823">
    <property type="term" value="F:leucine-tRNA ligase activity"/>
    <property type="evidence" value="ECO:0007669"/>
    <property type="project" value="UniProtKB-EC"/>
</dbReference>
<feature type="domain" description="Methionyl/Valyl/Leucyl/Isoleucyl-tRNA synthetase anticodon-binding" evidence="13">
    <location>
        <begin position="689"/>
        <end position="799"/>
    </location>
</feature>
<dbReference type="Gene3D" id="3.40.50.620">
    <property type="entry name" value="HUPs"/>
    <property type="match status" value="2"/>
</dbReference>
<dbReference type="SUPFAM" id="SSF52374">
    <property type="entry name" value="Nucleotidylyl transferase"/>
    <property type="match status" value="1"/>
</dbReference>
<dbReference type="InterPro" id="IPR009008">
    <property type="entry name" value="Val/Leu/Ile-tRNA-synth_edit"/>
</dbReference>
<evidence type="ECO:0000256" key="2">
    <source>
        <dbReference type="ARBA" id="ARBA00005594"/>
    </source>
</evidence>
<dbReference type="InterPro" id="IPR002300">
    <property type="entry name" value="aa-tRNA-synth_Ia"/>
</dbReference>
<evidence type="ECO:0000256" key="6">
    <source>
        <dbReference type="ARBA" id="ARBA00022840"/>
    </source>
</evidence>
<dbReference type="InterPro" id="IPR015413">
    <property type="entry name" value="Methionyl/Leucyl_tRNA_Synth"/>
</dbReference>
<reference evidence="16" key="2">
    <citation type="submission" date="2021-01" db="EMBL/GenBank/DDBJ databases">
        <authorList>
            <person name="Schikora-Tamarit M.A."/>
        </authorList>
    </citation>
    <scope>NUCLEOTIDE SEQUENCE</scope>
    <source>
        <strain evidence="16">NCAIM Y.01608</strain>
    </source>
</reference>
<evidence type="ECO:0000256" key="4">
    <source>
        <dbReference type="ARBA" id="ARBA00022598"/>
    </source>
</evidence>
<keyword evidence="4 11" id="KW-0436">Ligase</keyword>
<feature type="domain" description="Methionyl/Leucyl tRNA synthetase" evidence="14">
    <location>
        <begin position="41"/>
        <end position="177"/>
    </location>
</feature>
<dbReference type="FunFam" id="3.40.50.620:FF:000100">
    <property type="entry name" value="probable leucine--tRNA ligase, mitochondrial"/>
    <property type="match status" value="1"/>
</dbReference>
<dbReference type="FunFam" id="3.40.50.620:FF:000003">
    <property type="entry name" value="Leucine--tRNA ligase"/>
    <property type="match status" value="1"/>
</dbReference>
<keyword evidence="5 11" id="KW-0547">Nucleotide-binding</keyword>
<reference evidence="16" key="1">
    <citation type="journal article" date="2021" name="Open Biol.">
        <title>Shared evolutionary footprints suggest mitochondrial oxidative damage underlies multiple complex I losses in fungi.</title>
        <authorList>
            <person name="Schikora-Tamarit M.A."/>
            <person name="Marcet-Houben M."/>
            <person name="Nosek J."/>
            <person name="Gabaldon T."/>
        </authorList>
    </citation>
    <scope>NUCLEOTIDE SEQUENCE</scope>
    <source>
        <strain evidence="16">NCAIM Y.01608</strain>
    </source>
</reference>
<accession>A0A9P8T3N0</accession>
<gene>
    <name evidence="16" type="ORF">OGATHE_003706</name>
</gene>
<dbReference type="FunFam" id="1.10.730.10:FF:000002">
    <property type="entry name" value="Leucine--tRNA ligase"/>
    <property type="match status" value="1"/>
</dbReference>
<comment type="catalytic activity">
    <reaction evidence="10">
        <text>tRNA(Leu) + L-leucine + ATP = L-leucyl-tRNA(Leu) + AMP + diphosphate</text>
        <dbReference type="Rhea" id="RHEA:11688"/>
        <dbReference type="Rhea" id="RHEA-COMP:9613"/>
        <dbReference type="Rhea" id="RHEA-COMP:9622"/>
        <dbReference type="ChEBI" id="CHEBI:30616"/>
        <dbReference type="ChEBI" id="CHEBI:33019"/>
        <dbReference type="ChEBI" id="CHEBI:57427"/>
        <dbReference type="ChEBI" id="CHEBI:78442"/>
        <dbReference type="ChEBI" id="CHEBI:78494"/>
        <dbReference type="ChEBI" id="CHEBI:456215"/>
        <dbReference type="EC" id="6.1.1.4"/>
    </reaction>
</comment>
<proteinExistence type="inferred from homology"/>
<evidence type="ECO:0000256" key="9">
    <source>
        <dbReference type="ARBA" id="ARBA00030520"/>
    </source>
</evidence>
<dbReference type="GO" id="GO:0002161">
    <property type="term" value="F:aminoacyl-tRNA deacylase activity"/>
    <property type="evidence" value="ECO:0007669"/>
    <property type="project" value="InterPro"/>
</dbReference>
<evidence type="ECO:0000259" key="12">
    <source>
        <dbReference type="Pfam" id="PF00133"/>
    </source>
</evidence>
<dbReference type="InterPro" id="IPR002302">
    <property type="entry name" value="Leu-tRNA-ligase"/>
</dbReference>
<sequence length="850" mass="96159">MSRRIFDLTKLDTKWATRWKKQGCLLNPRRKVAPTKGKIYSTAMFPYPSGILHMGHLRVYTIADVLARFYRMQGYNVINPMGWDAFGLPAENAAVDRNVSPENWTKLNISKMKVQMEAMLADFDWDREVTTCDPAYYKWTQKLFLLMYEHGYAYRKKAEINWDPVDQTVLANEQVDSEGRSWRSGAVVEKRLLEQWFLGITKFAKELNADLDTLDQWPAKVKAMQRNWIGESTGAEIRFQVGEETTYVYTTRAETIFSLQYLALAADHPIATKIKQTAPELAEKYDTGVKLPLEATNLVTGEKVPVFVAPYVISGYGHGAVMGCPAHDARDYEFWKSMGETSIRSTVEPEDGSLDANEPYFGASGVMNADSQFLAGLSATTARKKIIEHLESHQLGRKRTTYRLRDWLISRQRFWGAPIPIVHCDRCGTVPVPDDQLPVLLPKVDKLLGRGGSPLAQIPEFVNVECPSCGGAARRDTDTMDTFMDSSWYMFRYLDPHNEQQLMDPKVVSPLLSVDQYLGGVEHAILHLLYVRFVSKFLNKIGYWDGSAVNGEPIKKLVSQGMVHGRTFSEPETGRFLKPDEYEIMPDGRAVIKESGKTATVSFEKMSKSKHNGADPSDCIARHGADATRAHVLFQAPIEDVLNWDEDKIVGIERWLAKVLTIADGLRERLKESVQPKPTDLYTRSEISIHNECQQLLHSITDSLSKSLSLNTVISDYMKFTNRIYSELNNKDVSTAVLYDSYLDLLKALSPVTPSVSEEANEMLHPWPVESILTADWPEIRPFIAATVPYTVMVNGRMRFVYHGPENLIEDREGCISQILATPEGQKWIGTKNVKKVILKPKTVVFIVDK</sequence>
<evidence type="ECO:0000259" key="13">
    <source>
        <dbReference type="Pfam" id="PF08264"/>
    </source>
</evidence>
<keyword evidence="7 11" id="KW-0648">Protein biosynthesis</keyword>
<dbReference type="PRINTS" id="PR00985">
    <property type="entry name" value="TRNASYNTHLEU"/>
</dbReference>
<evidence type="ECO:0000256" key="8">
    <source>
        <dbReference type="ARBA" id="ARBA00023146"/>
    </source>
</evidence>
<dbReference type="InterPro" id="IPR014729">
    <property type="entry name" value="Rossmann-like_a/b/a_fold"/>
</dbReference>
<name>A0A9P8T3N0_9ASCO</name>
<dbReference type="CDD" id="cd00812">
    <property type="entry name" value="LeuRS_core"/>
    <property type="match status" value="1"/>
</dbReference>
<feature type="domain" description="Leucyl-tRNA synthetase editing" evidence="15">
    <location>
        <begin position="226"/>
        <end position="391"/>
    </location>
</feature>
<dbReference type="NCBIfam" id="TIGR00396">
    <property type="entry name" value="leuS_bact"/>
    <property type="match status" value="1"/>
</dbReference>
<feature type="domain" description="Aminoacyl-tRNA synthetase class Ia" evidence="12">
    <location>
        <begin position="404"/>
        <end position="505"/>
    </location>
</feature>